<dbReference type="Proteomes" id="UP000799424">
    <property type="component" value="Unassembled WGS sequence"/>
</dbReference>
<dbReference type="EMBL" id="MU006234">
    <property type="protein sequence ID" value="KAF2822603.1"/>
    <property type="molecule type" value="Genomic_DNA"/>
</dbReference>
<dbReference type="Pfam" id="PF24864">
    <property type="entry name" value="DUF7730"/>
    <property type="match status" value="1"/>
</dbReference>
<protein>
    <recommendedName>
        <fullName evidence="1">DUF7730 domain-containing protein</fullName>
    </recommendedName>
</protein>
<dbReference type="PANTHER" id="PTHR42085:SF1">
    <property type="entry name" value="F-BOX DOMAIN-CONTAINING PROTEIN"/>
    <property type="match status" value="1"/>
</dbReference>
<accession>A0A6A6ZPB5</accession>
<organism evidence="2 3">
    <name type="scientific">Ophiobolus disseminans</name>
    <dbReference type="NCBI Taxonomy" id="1469910"/>
    <lineage>
        <taxon>Eukaryota</taxon>
        <taxon>Fungi</taxon>
        <taxon>Dikarya</taxon>
        <taxon>Ascomycota</taxon>
        <taxon>Pezizomycotina</taxon>
        <taxon>Dothideomycetes</taxon>
        <taxon>Pleosporomycetidae</taxon>
        <taxon>Pleosporales</taxon>
        <taxon>Pleosporineae</taxon>
        <taxon>Phaeosphaeriaceae</taxon>
        <taxon>Ophiobolus</taxon>
    </lineage>
</organism>
<sequence length="124" mass="14274">MESLPTSSQGVEYQKPVEAQTISFLALPYELRLMVYHHILALDQPIELWVETGYALKNQRCRRVNAAILWRTFRRGGDVNLGFLCTCKLVNFEATEIFYGENKFRFSGNNGLMTAYAYITKIGR</sequence>
<dbReference type="InterPro" id="IPR038883">
    <property type="entry name" value="AN11006-like"/>
</dbReference>
<reference evidence="2" key="1">
    <citation type="journal article" date="2020" name="Stud. Mycol.">
        <title>101 Dothideomycetes genomes: a test case for predicting lifestyles and emergence of pathogens.</title>
        <authorList>
            <person name="Haridas S."/>
            <person name="Albert R."/>
            <person name="Binder M."/>
            <person name="Bloem J."/>
            <person name="Labutti K."/>
            <person name="Salamov A."/>
            <person name="Andreopoulos B."/>
            <person name="Baker S."/>
            <person name="Barry K."/>
            <person name="Bills G."/>
            <person name="Bluhm B."/>
            <person name="Cannon C."/>
            <person name="Castanera R."/>
            <person name="Culley D."/>
            <person name="Daum C."/>
            <person name="Ezra D."/>
            <person name="Gonzalez J."/>
            <person name="Henrissat B."/>
            <person name="Kuo A."/>
            <person name="Liang C."/>
            <person name="Lipzen A."/>
            <person name="Lutzoni F."/>
            <person name="Magnuson J."/>
            <person name="Mondo S."/>
            <person name="Nolan M."/>
            <person name="Ohm R."/>
            <person name="Pangilinan J."/>
            <person name="Park H.-J."/>
            <person name="Ramirez L."/>
            <person name="Alfaro M."/>
            <person name="Sun H."/>
            <person name="Tritt A."/>
            <person name="Yoshinaga Y."/>
            <person name="Zwiers L.-H."/>
            <person name="Turgeon B."/>
            <person name="Goodwin S."/>
            <person name="Spatafora J."/>
            <person name="Crous P."/>
            <person name="Grigoriev I."/>
        </authorList>
    </citation>
    <scope>NUCLEOTIDE SEQUENCE</scope>
    <source>
        <strain evidence="2">CBS 113818</strain>
    </source>
</reference>
<keyword evidence="3" id="KW-1185">Reference proteome</keyword>
<dbReference type="AlphaFoldDB" id="A0A6A6ZPB5"/>
<name>A0A6A6ZPB5_9PLEO</name>
<evidence type="ECO:0000259" key="1">
    <source>
        <dbReference type="Pfam" id="PF24864"/>
    </source>
</evidence>
<dbReference type="PANTHER" id="PTHR42085">
    <property type="entry name" value="F-BOX DOMAIN-CONTAINING PROTEIN"/>
    <property type="match status" value="1"/>
</dbReference>
<evidence type="ECO:0000313" key="2">
    <source>
        <dbReference type="EMBL" id="KAF2822603.1"/>
    </source>
</evidence>
<dbReference type="InterPro" id="IPR056632">
    <property type="entry name" value="DUF7730"/>
</dbReference>
<proteinExistence type="predicted"/>
<evidence type="ECO:0000313" key="3">
    <source>
        <dbReference type="Proteomes" id="UP000799424"/>
    </source>
</evidence>
<feature type="domain" description="DUF7730" evidence="1">
    <location>
        <begin position="23"/>
        <end position="113"/>
    </location>
</feature>
<dbReference type="OrthoDB" id="5272396at2759"/>
<gene>
    <name evidence="2" type="ORF">CC86DRAFT_410199</name>
</gene>